<gene>
    <name evidence="2" type="ORF">BAUCODRAFT_507306</name>
</gene>
<dbReference type="AlphaFoldDB" id="M2N9T2"/>
<proteinExistence type="predicted"/>
<dbReference type="GeneID" id="19115003"/>
<accession>M2N9T2</accession>
<feature type="compositionally biased region" description="Low complexity" evidence="1">
    <location>
        <begin position="338"/>
        <end position="348"/>
    </location>
</feature>
<feature type="compositionally biased region" description="Polar residues" evidence="1">
    <location>
        <begin position="123"/>
        <end position="139"/>
    </location>
</feature>
<feature type="compositionally biased region" description="Acidic residues" evidence="1">
    <location>
        <begin position="57"/>
        <end position="78"/>
    </location>
</feature>
<evidence type="ECO:0000256" key="1">
    <source>
        <dbReference type="SAM" id="MobiDB-lite"/>
    </source>
</evidence>
<dbReference type="Proteomes" id="UP000011761">
    <property type="component" value="Unassembled WGS sequence"/>
</dbReference>
<feature type="compositionally biased region" description="Polar residues" evidence="1">
    <location>
        <begin position="279"/>
        <end position="289"/>
    </location>
</feature>
<organism evidence="2 3">
    <name type="scientific">Baudoinia panamericana (strain UAMH 10762)</name>
    <name type="common">Angels' share fungus</name>
    <name type="synonym">Baudoinia compniacensis (strain UAMH 10762)</name>
    <dbReference type="NCBI Taxonomy" id="717646"/>
    <lineage>
        <taxon>Eukaryota</taxon>
        <taxon>Fungi</taxon>
        <taxon>Dikarya</taxon>
        <taxon>Ascomycota</taxon>
        <taxon>Pezizomycotina</taxon>
        <taxon>Dothideomycetes</taxon>
        <taxon>Dothideomycetidae</taxon>
        <taxon>Mycosphaerellales</taxon>
        <taxon>Teratosphaeriaceae</taxon>
        <taxon>Baudoinia</taxon>
    </lineage>
</organism>
<protein>
    <submittedName>
        <fullName evidence="2">Uncharacterized protein</fullName>
    </submittedName>
</protein>
<feature type="region of interest" description="Disordered" evidence="1">
    <location>
        <begin position="50"/>
        <end position="141"/>
    </location>
</feature>
<feature type="compositionally biased region" description="Polar residues" evidence="1">
    <location>
        <begin position="252"/>
        <end position="262"/>
    </location>
</feature>
<dbReference type="HOGENOM" id="CLU_589231_0_0_1"/>
<keyword evidence="3" id="KW-1185">Reference proteome</keyword>
<dbReference type="RefSeq" id="XP_007677209.1">
    <property type="nucleotide sequence ID" value="XM_007679019.1"/>
</dbReference>
<evidence type="ECO:0000313" key="2">
    <source>
        <dbReference type="EMBL" id="EMC95884.1"/>
    </source>
</evidence>
<feature type="region of interest" description="Disordered" evidence="1">
    <location>
        <begin position="229"/>
        <end position="464"/>
    </location>
</feature>
<feature type="compositionally biased region" description="Polar residues" evidence="1">
    <location>
        <begin position="87"/>
        <end position="111"/>
    </location>
</feature>
<name>M2N9T2_BAUPA</name>
<sequence>MCNWESYHYTECEHVSTDPTLVMVCREAAARGSQPCPVREEQHPIVVEGFCPSCNDSQDDDEPDDGETAEQDAEDDGADALNEPTAFLNNNQYREPNISHSAPQAQQNCGNYQEHAHGDQRGFQPSATPANDSRANPAQSVAGIVEPQEERKYAEKGKRHARKHWDRILEEDLKRATELSIAEHGEKYGFQPEEAVIRSLQDLQVQEEHLLNVAKRMSYVECYKATQKAQMGTRQHGALPLDGDDDEDNDGASTVTGFSTHSGVPPAFSGHPHAAFAASQPTIRPSGPTTAHAAPYPSGEIPCQAGSSGGADAPRKKGFFGKVFGRRPSPSAAPNTHAQQAAYPPQQQTGMPYPDLATRGQRSTASMPVPPGPDQGFDWTSPSLHSPSRPASYYRVETQLDDEDRRRRNLHSQRSGHSAGNGTPEGSTVGSEVEEYDDGSTVTAVSSEAADEVDHVGSNGYGGP</sequence>
<dbReference type="KEGG" id="bcom:BAUCODRAFT_507306"/>
<dbReference type="EMBL" id="KB445556">
    <property type="protein sequence ID" value="EMC95884.1"/>
    <property type="molecule type" value="Genomic_DNA"/>
</dbReference>
<evidence type="ECO:0000313" key="3">
    <source>
        <dbReference type="Proteomes" id="UP000011761"/>
    </source>
</evidence>
<feature type="compositionally biased region" description="Polar residues" evidence="1">
    <location>
        <begin position="412"/>
        <end position="430"/>
    </location>
</feature>
<reference evidence="2 3" key="1">
    <citation type="journal article" date="2012" name="PLoS Pathog.">
        <title>Diverse lifestyles and strategies of plant pathogenesis encoded in the genomes of eighteen Dothideomycetes fungi.</title>
        <authorList>
            <person name="Ohm R.A."/>
            <person name="Feau N."/>
            <person name="Henrissat B."/>
            <person name="Schoch C.L."/>
            <person name="Horwitz B.A."/>
            <person name="Barry K.W."/>
            <person name="Condon B.J."/>
            <person name="Copeland A.C."/>
            <person name="Dhillon B."/>
            <person name="Glaser F."/>
            <person name="Hesse C.N."/>
            <person name="Kosti I."/>
            <person name="LaButti K."/>
            <person name="Lindquist E.A."/>
            <person name="Lucas S."/>
            <person name="Salamov A.A."/>
            <person name="Bradshaw R.E."/>
            <person name="Ciuffetti L."/>
            <person name="Hamelin R.C."/>
            <person name="Kema G.H.J."/>
            <person name="Lawrence C."/>
            <person name="Scott J.A."/>
            <person name="Spatafora J.W."/>
            <person name="Turgeon B.G."/>
            <person name="de Wit P.J.G.M."/>
            <person name="Zhong S."/>
            <person name="Goodwin S.B."/>
            <person name="Grigoriev I.V."/>
        </authorList>
    </citation>
    <scope>NUCLEOTIDE SEQUENCE [LARGE SCALE GENOMIC DNA]</scope>
    <source>
        <strain evidence="2 3">UAMH 10762</strain>
    </source>
</reference>